<evidence type="ECO:0000256" key="1">
    <source>
        <dbReference type="ARBA" id="ARBA00004477"/>
    </source>
</evidence>
<feature type="compositionally biased region" description="Pro residues" evidence="13">
    <location>
        <begin position="13"/>
        <end position="29"/>
    </location>
</feature>
<dbReference type="GO" id="GO:0004376">
    <property type="term" value="F:GPI mannosyltransferase activity"/>
    <property type="evidence" value="ECO:0007669"/>
    <property type="project" value="InterPro"/>
</dbReference>
<comment type="similarity">
    <text evidence="3 12">Belongs to the PIGV family.</text>
</comment>
<comment type="caution">
    <text evidence="14">The sequence shown here is derived from an EMBL/GenBank/DDBJ whole genome shotgun (WGS) entry which is preliminary data.</text>
</comment>
<keyword evidence="8 12" id="KW-0812">Transmembrane</keyword>
<feature type="transmembrane region" description="Helical" evidence="12">
    <location>
        <begin position="35"/>
        <end position="56"/>
    </location>
</feature>
<dbReference type="GO" id="GO:0031501">
    <property type="term" value="C:mannosyltransferase complex"/>
    <property type="evidence" value="ECO:0007669"/>
    <property type="project" value="TreeGrafter"/>
</dbReference>
<dbReference type="Pfam" id="PF04188">
    <property type="entry name" value="Mannosyl_trans2"/>
    <property type="match status" value="1"/>
</dbReference>
<evidence type="ECO:0000256" key="6">
    <source>
        <dbReference type="ARBA" id="ARBA00022676"/>
    </source>
</evidence>
<keyword evidence="7 12" id="KW-0808">Transferase</keyword>
<name>A0AA40C826_9PEZI</name>
<accession>A0AA40C826</accession>
<proteinExistence type="inferred from homology"/>
<comment type="function">
    <text evidence="12">Mannosyltransferase involved in glycosylphosphatidylinositol-anchor biosynthesis.</text>
</comment>
<keyword evidence="9 12" id="KW-0256">Endoplasmic reticulum</keyword>
<dbReference type="GO" id="GO:0005789">
    <property type="term" value="C:endoplasmic reticulum membrane"/>
    <property type="evidence" value="ECO:0007669"/>
    <property type="project" value="UniProtKB-SubCell"/>
</dbReference>
<evidence type="ECO:0000256" key="9">
    <source>
        <dbReference type="ARBA" id="ARBA00022824"/>
    </source>
</evidence>
<evidence type="ECO:0000256" key="11">
    <source>
        <dbReference type="ARBA" id="ARBA00023136"/>
    </source>
</evidence>
<evidence type="ECO:0000256" key="3">
    <source>
        <dbReference type="ARBA" id="ARBA00008698"/>
    </source>
</evidence>
<evidence type="ECO:0000256" key="4">
    <source>
        <dbReference type="ARBA" id="ARBA00013795"/>
    </source>
</evidence>
<dbReference type="PANTHER" id="PTHR12468">
    <property type="entry name" value="GPI MANNOSYLTRANSFERASE 2"/>
    <property type="match status" value="1"/>
</dbReference>
<evidence type="ECO:0000256" key="2">
    <source>
        <dbReference type="ARBA" id="ARBA00004687"/>
    </source>
</evidence>
<feature type="transmembrane region" description="Helical" evidence="12">
    <location>
        <begin position="152"/>
        <end position="172"/>
    </location>
</feature>
<dbReference type="Proteomes" id="UP001174934">
    <property type="component" value="Unassembled WGS sequence"/>
</dbReference>
<evidence type="ECO:0000256" key="8">
    <source>
        <dbReference type="ARBA" id="ARBA00022692"/>
    </source>
</evidence>
<keyword evidence="5 12" id="KW-0337">GPI-anchor biosynthesis</keyword>
<dbReference type="GO" id="GO:0000009">
    <property type="term" value="F:alpha-1,6-mannosyltransferase activity"/>
    <property type="evidence" value="ECO:0007669"/>
    <property type="project" value="InterPro"/>
</dbReference>
<dbReference type="EMBL" id="JAULSR010000002">
    <property type="protein sequence ID" value="KAK0629031.1"/>
    <property type="molecule type" value="Genomic_DNA"/>
</dbReference>
<dbReference type="PANTHER" id="PTHR12468:SF2">
    <property type="entry name" value="GPI MANNOSYLTRANSFERASE 2"/>
    <property type="match status" value="1"/>
</dbReference>
<gene>
    <name evidence="14" type="ORF">B0T17DRAFT_174449</name>
</gene>
<reference evidence="14" key="1">
    <citation type="submission" date="2023-06" db="EMBL/GenBank/DDBJ databases">
        <title>Genome-scale phylogeny and comparative genomics of the fungal order Sordariales.</title>
        <authorList>
            <consortium name="Lawrence Berkeley National Laboratory"/>
            <person name="Hensen N."/>
            <person name="Bonometti L."/>
            <person name="Westerberg I."/>
            <person name="Brannstrom I.O."/>
            <person name="Guillou S."/>
            <person name="Cros-Aarteil S."/>
            <person name="Calhoun S."/>
            <person name="Haridas S."/>
            <person name="Kuo A."/>
            <person name="Mondo S."/>
            <person name="Pangilinan J."/>
            <person name="Riley R."/>
            <person name="LaButti K."/>
            <person name="Andreopoulos B."/>
            <person name="Lipzen A."/>
            <person name="Chen C."/>
            <person name="Yanf M."/>
            <person name="Daum C."/>
            <person name="Ng V."/>
            <person name="Clum A."/>
            <person name="Steindorff A."/>
            <person name="Ohm R."/>
            <person name="Martin F."/>
            <person name="Silar P."/>
            <person name="Natvig D."/>
            <person name="Lalanne C."/>
            <person name="Gautier V."/>
            <person name="Ament-velasquez S.L."/>
            <person name="Kruys A."/>
            <person name="Hutchinson M.I."/>
            <person name="Powell A.J."/>
            <person name="Barry K."/>
            <person name="Miller A.N."/>
            <person name="Grigoriev I.V."/>
            <person name="Debuchy R."/>
            <person name="Gladieux P."/>
            <person name="Thoren M.H."/>
            <person name="Johannesson H."/>
        </authorList>
    </citation>
    <scope>NUCLEOTIDE SEQUENCE</scope>
    <source>
        <strain evidence="14">SMH3391-2</strain>
    </source>
</reference>
<keyword evidence="11 12" id="KW-0472">Membrane</keyword>
<organism evidence="14 15">
    <name type="scientific">Bombardia bombarda</name>
    <dbReference type="NCBI Taxonomy" id="252184"/>
    <lineage>
        <taxon>Eukaryota</taxon>
        <taxon>Fungi</taxon>
        <taxon>Dikarya</taxon>
        <taxon>Ascomycota</taxon>
        <taxon>Pezizomycotina</taxon>
        <taxon>Sordariomycetes</taxon>
        <taxon>Sordariomycetidae</taxon>
        <taxon>Sordariales</taxon>
        <taxon>Lasiosphaeriaceae</taxon>
        <taxon>Bombardia</taxon>
    </lineage>
</organism>
<protein>
    <recommendedName>
        <fullName evidence="4 12">GPI mannosyltransferase 2</fullName>
        <ecNumber evidence="12">2.4.1.-</ecNumber>
    </recommendedName>
</protein>
<evidence type="ECO:0000313" key="15">
    <source>
        <dbReference type="Proteomes" id="UP001174934"/>
    </source>
</evidence>
<feature type="transmembrane region" description="Helical" evidence="12">
    <location>
        <begin position="184"/>
        <end position="205"/>
    </location>
</feature>
<feature type="region of interest" description="Disordered" evidence="13">
    <location>
        <begin position="1"/>
        <end position="29"/>
    </location>
</feature>
<dbReference type="GO" id="GO:0006506">
    <property type="term" value="P:GPI anchor biosynthetic process"/>
    <property type="evidence" value="ECO:0007669"/>
    <property type="project" value="UniProtKB-KW"/>
</dbReference>
<keyword evidence="15" id="KW-1185">Reference proteome</keyword>
<dbReference type="AlphaFoldDB" id="A0AA40C826"/>
<dbReference type="InterPro" id="IPR007315">
    <property type="entry name" value="PIG-V/Gpi18"/>
</dbReference>
<evidence type="ECO:0000256" key="7">
    <source>
        <dbReference type="ARBA" id="ARBA00022679"/>
    </source>
</evidence>
<feature type="transmembrane region" description="Helical" evidence="12">
    <location>
        <begin position="239"/>
        <end position="265"/>
    </location>
</feature>
<evidence type="ECO:0000256" key="12">
    <source>
        <dbReference type="RuleBase" id="RU363112"/>
    </source>
</evidence>
<dbReference type="EC" id="2.4.1.-" evidence="12"/>
<keyword evidence="10 12" id="KW-1133">Transmembrane helix</keyword>
<evidence type="ECO:0000256" key="5">
    <source>
        <dbReference type="ARBA" id="ARBA00022502"/>
    </source>
</evidence>
<keyword evidence="6 12" id="KW-0328">Glycosyltransferase</keyword>
<comment type="subcellular location">
    <subcellularLocation>
        <location evidence="1 12">Endoplasmic reticulum membrane</location>
        <topology evidence="1 12">Multi-pass membrane protein</topology>
    </subcellularLocation>
</comment>
<sequence>MSSNLFSQERVAPPRPVEPPQPAQARPPPRPYRTIIAAFAAWKFFLLAIAAGSSYVGDAYDTSADLLLNNNHNNTVDGSTSNYLGKFASRLTSWDAIYYVTAARRSYHFEQEWAFGSGLPTVIRTILNLLNNFGLDLTTTSDDGSGNPLPEALTGILVAHTAHLLSALVLYRLTLLIFRGNSKLALVTALLHIISPAGVFLSAPYAESGCALLSFTGYLLYAQSCLAESKSTLKRDGYVMLAGISFGLATVFRSNALLNGIPFAWEVLQHLPRLFTAITTTMNTPSDSAVSTIRRLFALGFGGAAVAAGSIVPQAVAYQRFCGGGFPFLSTSSDAAAEPRLWCQGYMPSIYTFVQQHYWDTGFLRYWKLPNLPLFLLAGPMLAILVKSGVEQLLSSSSTTGRRLHVVAATVDKGNDKPPAESARRLLTLVRSAAAAQVLLAVLAVSTYHVQIITRISSGYPLWYWWLAGSLIDGEKLGGRIVVFMVLYASIQGVLFTSFLPPA</sequence>
<comment type="caution">
    <text evidence="12">Lacks conserved residue(s) required for the propagation of feature annotation.</text>
</comment>
<evidence type="ECO:0000256" key="10">
    <source>
        <dbReference type="ARBA" id="ARBA00022989"/>
    </source>
</evidence>
<comment type="pathway">
    <text evidence="2 12">Glycolipid biosynthesis; glycosylphosphatidylinositol-anchor biosynthesis.</text>
</comment>
<evidence type="ECO:0000256" key="13">
    <source>
        <dbReference type="SAM" id="MobiDB-lite"/>
    </source>
</evidence>
<evidence type="ECO:0000313" key="14">
    <source>
        <dbReference type="EMBL" id="KAK0629031.1"/>
    </source>
</evidence>